<keyword evidence="4" id="KW-0808">Transferase</keyword>
<keyword evidence="14" id="KW-1015">Disulfide bond</keyword>
<keyword evidence="9" id="KW-0418">Kinase</keyword>
<keyword evidence="10 21" id="KW-0067">ATP-binding</keyword>
<dbReference type="GO" id="GO:0007156">
    <property type="term" value="P:homophilic cell adhesion via plasma membrane adhesion molecules"/>
    <property type="evidence" value="ECO:0007669"/>
    <property type="project" value="InterPro"/>
</dbReference>
<dbReference type="InterPro" id="IPR015919">
    <property type="entry name" value="Cadherin-like_sf"/>
</dbReference>
<dbReference type="InterPro" id="IPR017441">
    <property type="entry name" value="Protein_kinase_ATP_BS"/>
</dbReference>
<protein>
    <recommendedName>
        <fullName evidence="2">receptor protein-tyrosine kinase</fullName>
        <ecNumber evidence="2">2.7.10.1</ecNumber>
    </recommendedName>
</protein>
<keyword evidence="13" id="KW-0829">Tyrosine-protein kinase</keyword>
<keyword evidence="8 21" id="KW-0547">Nucleotide-binding</keyword>
<keyword evidence="17" id="KW-0393">Immunoglobulin domain</keyword>
<evidence type="ECO:0000256" key="1">
    <source>
        <dbReference type="ARBA" id="ARBA00004479"/>
    </source>
</evidence>
<feature type="region of interest" description="Disordered" evidence="22">
    <location>
        <begin position="47"/>
        <end position="71"/>
    </location>
</feature>
<dbReference type="SMART" id="SM00219">
    <property type="entry name" value="TyrKc"/>
    <property type="match status" value="1"/>
</dbReference>
<dbReference type="InterPro" id="IPR000719">
    <property type="entry name" value="Prot_kinase_dom"/>
</dbReference>
<feature type="domain" description="Cadherin" evidence="25">
    <location>
        <begin position="118"/>
        <end position="221"/>
    </location>
</feature>
<evidence type="ECO:0000256" key="4">
    <source>
        <dbReference type="ARBA" id="ARBA00022679"/>
    </source>
</evidence>
<evidence type="ECO:0000313" key="26">
    <source>
        <dbReference type="EMBL" id="CAI6342944.1"/>
    </source>
</evidence>
<evidence type="ECO:0000256" key="16">
    <source>
        <dbReference type="ARBA" id="ARBA00023180"/>
    </source>
</evidence>
<evidence type="ECO:0000256" key="15">
    <source>
        <dbReference type="ARBA" id="ARBA00023170"/>
    </source>
</evidence>
<dbReference type="Gene3D" id="2.60.40.60">
    <property type="entry name" value="Cadherins"/>
    <property type="match status" value="1"/>
</dbReference>
<accession>A0AAV0VFF7</accession>
<evidence type="ECO:0000259" key="24">
    <source>
        <dbReference type="PROSITE" id="PS50011"/>
    </source>
</evidence>
<dbReference type="FunFam" id="1.10.510.10:FF:000190">
    <property type="entry name" value="Proto-oncogene tyrosine-protein kinase receptor Ret"/>
    <property type="match status" value="1"/>
</dbReference>
<dbReference type="Proteomes" id="UP001160148">
    <property type="component" value="Unassembled WGS sequence"/>
</dbReference>
<feature type="region of interest" description="Disordered" evidence="22">
    <location>
        <begin position="349"/>
        <end position="369"/>
    </location>
</feature>
<feature type="domain" description="Protein kinase" evidence="24">
    <location>
        <begin position="478"/>
        <end position="752"/>
    </location>
</feature>
<keyword evidence="27" id="KW-1185">Reference proteome</keyword>
<dbReference type="GO" id="GO:0005509">
    <property type="term" value="F:calcium ion binding"/>
    <property type="evidence" value="ECO:0007669"/>
    <property type="project" value="UniProtKB-UniRule"/>
</dbReference>
<evidence type="ECO:0000256" key="2">
    <source>
        <dbReference type="ARBA" id="ARBA00011902"/>
    </source>
</evidence>
<dbReference type="PROSITE" id="PS50011">
    <property type="entry name" value="PROTEIN_KINASE_DOM"/>
    <property type="match status" value="1"/>
</dbReference>
<evidence type="ECO:0000256" key="17">
    <source>
        <dbReference type="ARBA" id="ARBA00023319"/>
    </source>
</evidence>
<keyword evidence="15" id="KW-0675">Receptor</keyword>
<dbReference type="PROSITE" id="PS00109">
    <property type="entry name" value="PROTEIN_KINASE_TYR"/>
    <property type="match status" value="1"/>
</dbReference>
<evidence type="ECO:0000256" key="23">
    <source>
        <dbReference type="SAM" id="Phobius"/>
    </source>
</evidence>
<evidence type="ECO:0000256" key="7">
    <source>
        <dbReference type="ARBA" id="ARBA00022737"/>
    </source>
</evidence>
<dbReference type="GO" id="GO:0005524">
    <property type="term" value="F:ATP binding"/>
    <property type="evidence" value="ECO:0007669"/>
    <property type="project" value="UniProtKB-UniRule"/>
</dbReference>
<sequence>MADDAACARRENFSVSASVTISLVHESKTRRRRAVSVGVLDGRRRYDYDAPADGHDEEDDDGDAPPATDWVGRPSAMKSAAWIPAAAVVLVALCAPRPGLCDPTGSPPTIWVDRNWVVDSTAPVGTVVARVRVSDVGNETVLMYGLEHSTGFNIVQENEDPLPFTIDENGRVTTNTSLTNKEGKNIYLYVTINDGHLTSKTQVWAKVEGPGGGGRNKPPSNGGLPTNFLSSQFRPPPPPSIPINGAGGSFPGVVFTPPNKLLPPGQARTTPPRPTNKVPTAKPTMPTVVTTQKTVAADIPVAEATTSTTTVVSTVASTVVADAAVKAVNGSTTTESAPSTVTTTAATTSRFGDTRNVTEPALTPPTVTTQQPVQNNLVLALVPIVIATVFLTTAGVLACLFRKRLFSSKVKSKKVNSIGKKKSSRSDDPMVMHHWSGPRAFTRYESWGSDPSTNGQYIGDKESAIKEGDPWEIPRHHVRVCSILGEGSFGQVWKCEAYNVMGFKGNMVVAVKTLKDNAGERERLDLVQELQVMKSLEPHPHVVKLLGCCSERDPLFVVMEYAKLGKLQSVLRNSRGANYYTNTHGPSSLTSHELIMFCYQIAKGMDFLSSKGIIHRDLAARNILVTEERACKISDFGFARDVASSRVYERKSEGRLPIRWMAPESLFDNMYSAKSDAWSFGVLMWEIVTLGSTPYPGVAAADVMKRIRDGYRLDKPQHCRREVYNIMFYCWDKCPDDRPDFAELMGLLDKLLVDETDYIQLDRFPDNAYYNITTCISGERL</sequence>
<evidence type="ECO:0000256" key="18">
    <source>
        <dbReference type="ARBA" id="ARBA00051243"/>
    </source>
</evidence>
<dbReference type="InterPro" id="IPR001245">
    <property type="entry name" value="Ser-Thr/Tyr_kinase_cat_dom"/>
</dbReference>
<comment type="subcellular location">
    <subcellularLocation>
        <location evidence="1">Membrane</location>
        <topology evidence="1">Single-pass type I membrane protein</topology>
    </subcellularLocation>
</comment>
<evidence type="ECO:0000256" key="13">
    <source>
        <dbReference type="ARBA" id="ARBA00023137"/>
    </source>
</evidence>
<keyword evidence="11 23" id="KW-1133">Transmembrane helix</keyword>
<dbReference type="GO" id="GO:1902533">
    <property type="term" value="P:positive regulation of intracellular signal transduction"/>
    <property type="evidence" value="ECO:0007669"/>
    <property type="project" value="UniProtKB-ARBA"/>
</dbReference>
<dbReference type="SUPFAM" id="SSF49313">
    <property type="entry name" value="Cadherin-like"/>
    <property type="match status" value="1"/>
</dbReference>
<feature type="binding site" evidence="21">
    <location>
        <position position="512"/>
    </location>
    <ligand>
        <name>ATP</name>
        <dbReference type="ChEBI" id="CHEBI:30616"/>
    </ligand>
</feature>
<dbReference type="PROSITE" id="PS50268">
    <property type="entry name" value="CADHERIN_2"/>
    <property type="match status" value="1"/>
</dbReference>
<dbReference type="InterPro" id="IPR002126">
    <property type="entry name" value="Cadherin-like_dom"/>
</dbReference>
<evidence type="ECO:0000256" key="10">
    <source>
        <dbReference type="ARBA" id="ARBA00022840"/>
    </source>
</evidence>
<dbReference type="InterPro" id="IPR008266">
    <property type="entry name" value="Tyr_kinase_AS"/>
</dbReference>
<gene>
    <name evidence="26" type="ORF">MEUPH1_LOCUS274</name>
</gene>
<evidence type="ECO:0000256" key="19">
    <source>
        <dbReference type="ARBA" id="ARBA00056965"/>
    </source>
</evidence>
<dbReference type="InterPro" id="IPR020635">
    <property type="entry name" value="Tyr_kinase_cat_dom"/>
</dbReference>
<feature type="region of interest" description="Disordered" evidence="22">
    <location>
        <begin position="262"/>
        <end position="283"/>
    </location>
</feature>
<dbReference type="Gene3D" id="3.30.200.20">
    <property type="entry name" value="Phosphorylase Kinase, domain 1"/>
    <property type="match status" value="1"/>
</dbReference>
<evidence type="ECO:0000256" key="21">
    <source>
        <dbReference type="PROSITE-ProRule" id="PRU10141"/>
    </source>
</evidence>
<evidence type="ECO:0000256" key="14">
    <source>
        <dbReference type="ARBA" id="ARBA00023157"/>
    </source>
</evidence>
<dbReference type="EMBL" id="CARXXK010000001">
    <property type="protein sequence ID" value="CAI6342944.1"/>
    <property type="molecule type" value="Genomic_DNA"/>
</dbReference>
<dbReference type="AlphaFoldDB" id="A0AAV0VFF7"/>
<dbReference type="GO" id="GO:0005886">
    <property type="term" value="C:plasma membrane"/>
    <property type="evidence" value="ECO:0007669"/>
    <property type="project" value="TreeGrafter"/>
</dbReference>
<dbReference type="PANTHER" id="PTHR24416:SF621">
    <property type="entry name" value="TYROSINE KINASE RECEPTOR CAD96CA"/>
    <property type="match status" value="1"/>
</dbReference>
<dbReference type="GO" id="GO:0007169">
    <property type="term" value="P:cell surface receptor protein tyrosine kinase signaling pathway"/>
    <property type="evidence" value="ECO:0007669"/>
    <property type="project" value="TreeGrafter"/>
</dbReference>
<reference evidence="26 27" key="1">
    <citation type="submission" date="2023-01" db="EMBL/GenBank/DDBJ databases">
        <authorList>
            <person name="Whitehead M."/>
        </authorList>
    </citation>
    <scope>NUCLEOTIDE SEQUENCE [LARGE SCALE GENOMIC DNA]</scope>
</reference>
<organism evidence="26 27">
    <name type="scientific">Macrosiphum euphorbiae</name>
    <name type="common">potato aphid</name>
    <dbReference type="NCBI Taxonomy" id="13131"/>
    <lineage>
        <taxon>Eukaryota</taxon>
        <taxon>Metazoa</taxon>
        <taxon>Ecdysozoa</taxon>
        <taxon>Arthropoda</taxon>
        <taxon>Hexapoda</taxon>
        <taxon>Insecta</taxon>
        <taxon>Pterygota</taxon>
        <taxon>Neoptera</taxon>
        <taxon>Paraneoptera</taxon>
        <taxon>Hemiptera</taxon>
        <taxon>Sternorrhyncha</taxon>
        <taxon>Aphidomorpha</taxon>
        <taxon>Aphidoidea</taxon>
        <taxon>Aphididae</taxon>
        <taxon>Macrosiphini</taxon>
        <taxon>Macrosiphum</taxon>
    </lineage>
</organism>
<dbReference type="PANTHER" id="PTHR24416">
    <property type="entry name" value="TYROSINE-PROTEIN KINASE RECEPTOR"/>
    <property type="match status" value="1"/>
</dbReference>
<evidence type="ECO:0000313" key="27">
    <source>
        <dbReference type="Proteomes" id="UP001160148"/>
    </source>
</evidence>
<evidence type="ECO:0000256" key="6">
    <source>
        <dbReference type="ARBA" id="ARBA00022729"/>
    </source>
</evidence>
<dbReference type="CDD" id="cd11304">
    <property type="entry name" value="Cadherin_repeat"/>
    <property type="match status" value="1"/>
</dbReference>
<dbReference type="Pfam" id="PF07714">
    <property type="entry name" value="PK_Tyr_Ser-Thr"/>
    <property type="match status" value="1"/>
</dbReference>
<dbReference type="GO" id="GO:0043235">
    <property type="term" value="C:receptor complex"/>
    <property type="evidence" value="ECO:0007669"/>
    <property type="project" value="TreeGrafter"/>
</dbReference>
<evidence type="ECO:0000259" key="25">
    <source>
        <dbReference type="PROSITE" id="PS50268"/>
    </source>
</evidence>
<keyword evidence="6" id="KW-0732">Signal</keyword>
<feature type="transmembrane region" description="Helical" evidence="23">
    <location>
        <begin position="377"/>
        <end position="401"/>
    </location>
</feature>
<dbReference type="GO" id="GO:0004714">
    <property type="term" value="F:transmembrane receptor protein tyrosine kinase activity"/>
    <property type="evidence" value="ECO:0007669"/>
    <property type="project" value="UniProtKB-EC"/>
</dbReference>
<dbReference type="SUPFAM" id="SSF56112">
    <property type="entry name" value="Protein kinase-like (PK-like)"/>
    <property type="match status" value="1"/>
</dbReference>
<dbReference type="EC" id="2.7.10.1" evidence="2"/>
<dbReference type="InterPro" id="IPR050122">
    <property type="entry name" value="RTK"/>
</dbReference>
<evidence type="ECO:0000256" key="12">
    <source>
        <dbReference type="ARBA" id="ARBA00023136"/>
    </source>
</evidence>
<keyword evidence="7" id="KW-0677">Repeat</keyword>
<keyword evidence="20" id="KW-0106">Calcium</keyword>
<keyword evidence="5 23" id="KW-0812">Transmembrane</keyword>
<evidence type="ECO:0000256" key="22">
    <source>
        <dbReference type="SAM" id="MobiDB-lite"/>
    </source>
</evidence>
<dbReference type="Gene3D" id="1.10.510.10">
    <property type="entry name" value="Transferase(Phosphotransferase) domain 1"/>
    <property type="match status" value="1"/>
</dbReference>
<dbReference type="PROSITE" id="PS00107">
    <property type="entry name" value="PROTEIN_KINASE_ATP"/>
    <property type="match status" value="1"/>
</dbReference>
<dbReference type="PRINTS" id="PR00109">
    <property type="entry name" value="TYRKINASE"/>
</dbReference>
<dbReference type="InterPro" id="IPR011009">
    <property type="entry name" value="Kinase-like_dom_sf"/>
</dbReference>
<dbReference type="CDD" id="cd00192">
    <property type="entry name" value="PTKc"/>
    <property type="match status" value="1"/>
</dbReference>
<evidence type="ECO:0000256" key="11">
    <source>
        <dbReference type="ARBA" id="ARBA00022989"/>
    </source>
</evidence>
<keyword evidence="16" id="KW-0325">Glycoprotein</keyword>
<comment type="caution">
    <text evidence="26">The sequence shown here is derived from an EMBL/GenBank/DDBJ whole genome shotgun (WGS) entry which is preliminary data.</text>
</comment>
<evidence type="ECO:0000256" key="3">
    <source>
        <dbReference type="ARBA" id="ARBA00022553"/>
    </source>
</evidence>
<evidence type="ECO:0000256" key="8">
    <source>
        <dbReference type="ARBA" id="ARBA00022741"/>
    </source>
</evidence>
<name>A0AAV0VFF7_9HEMI</name>
<evidence type="ECO:0000256" key="9">
    <source>
        <dbReference type="ARBA" id="ARBA00022777"/>
    </source>
</evidence>
<keyword evidence="12 23" id="KW-0472">Membrane</keyword>
<proteinExistence type="predicted"/>
<comment type="catalytic activity">
    <reaction evidence="18">
        <text>L-tyrosyl-[protein] + ATP = O-phospho-L-tyrosyl-[protein] + ADP + H(+)</text>
        <dbReference type="Rhea" id="RHEA:10596"/>
        <dbReference type="Rhea" id="RHEA-COMP:10136"/>
        <dbReference type="Rhea" id="RHEA-COMP:20101"/>
        <dbReference type="ChEBI" id="CHEBI:15378"/>
        <dbReference type="ChEBI" id="CHEBI:30616"/>
        <dbReference type="ChEBI" id="CHEBI:46858"/>
        <dbReference type="ChEBI" id="CHEBI:61978"/>
        <dbReference type="ChEBI" id="CHEBI:456216"/>
        <dbReference type="EC" id="2.7.10.1"/>
    </reaction>
</comment>
<keyword evidence="3" id="KW-0597">Phosphoprotein</keyword>
<evidence type="ECO:0000256" key="20">
    <source>
        <dbReference type="PROSITE-ProRule" id="PRU00043"/>
    </source>
</evidence>
<comment type="function">
    <text evidence="19">Receptor for basic fibroblast growth factor.</text>
</comment>
<evidence type="ECO:0000256" key="5">
    <source>
        <dbReference type="ARBA" id="ARBA00022692"/>
    </source>
</evidence>
<dbReference type="FunFam" id="3.30.200.20:FF:000593">
    <property type="entry name" value="Predicted protein"/>
    <property type="match status" value="1"/>
</dbReference>